<reference evidence="2 3" key="1">
    <citation type="submission" date="2018-07" db="EMBL/GenBank/DDBJ databases">
        <title>Comparative genomes isolates from brazilian mangrove.</title>
        <authorList>
            <person name="De Araujo J.E."/>
            <person name="Taketani R.G."/>
            <person name="Silva M.C.P."/>
            <person name="Lourenco M.V."/>
            <person name="Oliveira V.M."/>
            <person name="Andreote F.D."/>
        </authorList>
    </citation>
    <scope>NUCLEOTIDE SEQUENCE [LARGE SCALE GENOMIC DNA]</scope>
    <source>
        <strain evidence="2 3">HEX PRIS-MGV</strain>
    </source>
</reference>
<name>A0A368KR58_9BACT</name>
<evidence type="ECO:0000313" key="3">
    <source>
        <dbReference type="Proteomes" id="UP000253562"/>
    </source>
</evidence>
<evidence type="ECO:0000256" key="1">
    <source>
        <dbReference type="SAM" id="Phobius"/>
    </source>
</evidence>
<proteinExistence type="predicted"/>
<feature type="transmembrane region" description="Helical" evidence="1">
    <location>
        <begin position="92"/>
        <end position="115"/>
    </location>
</feature>
<keyword evidence="1" id="KW-0472">Membrane</keyword>
<gene>
    <name evidence="2" type="ORF">DTL42_12620</name>
</gene>
<dbReference type="AlphaFoldDB" id="A0A368KR58"/>
<dbReference type="OrthoDB" id="281114at2"/>
<sequence length="152" mass="15821">MMATLRAIASIPLGVLAGMAAMLLLLTPCFLMYPLPAGIDLNNPADAEAFGRHLASLPTSAFVLVLIAHAGGAGCGAAFGRLIEGEPIWRESLVIGAIFTAMGLINAISLGLPLWFTLIDLPLYLPAAMLGGLALDAVLNRQTVPQMKKVNA</sequence>
<feature type="transmembrane region" description="Helical" evidence="1">
    <location>
        <begin position="55"/>
        <end position="80"/>
    </location>
</feature>
<dbReference type="EMBL" id="QPEX01000024">
    <property type="protein sequence ID" value="RCS49368.1"/>
    <property type="molecule type" value="Genomic_DNA"/>
</dbReference>
<organism evidence="2 3">
    <name type="scientific">Bremerella cremea</name>
    <dbReference type="NCBI Taxonomy" id="1031537"/>
    <lineage>
        <taxon>Bacteria</taxon>
        <taxon>Pseudomonadati</taxon>
        <taxon>Planctomycetota</taxon>
        <taxon>Planctomycetia</taxon>
        <taxon>Pirellulales</taxon>
        <taxon>Pirellulaceae</taxon>
        <taxon>Bremerella</taxon>
    </lineage>
</organism>
<accession>A0A368KR58</accession>
<keyword evidence="1" id="KW-1133">Transmembrane helix</keyword>
<dbReference type="RefSeq" id="WP_114369082.1">
    <property type="nucleotide sequence ID" value="NZ_QPEX01000024.1"/>
</dbReference>
<comment type="caution">
    <text evidence="2">The sequence shown here is derived from an EMBL/GenBank/DDBJ whole genome shotgun (WGS) entry which is preliminary data.</text>
</comment>
<dbReference type="Proteomes" id="UP000253562">
    <property type="component" value="Unassembled WGS sequence"/>
</dbReference>
<evidence type="ECO:0000313" key="2">
    <source>
        <dbReference type="EMBL" id="RCS49368.1"/>
    </source>
</evidence>
<keyword evidence="1" id="KW-0812">Transmembrane</keyword>
<feature type="transmembrane region" description="Helical" evidence="1">
    <location>
        <begin position="12"/>
        <end position="35"/>
    </location>
</feature>
<feature type="transmembrane region" description="Helical" evidence="1">
    <location>
        <begin position="121"/>
        <end position="139"/>
    </location>
</feature>
<protein>
    <submittedName>
        <fullName evidence="2">Uncharacterized protein</fullName>
    </submittedName>
</protein>